<keyword evidence="4 5" id="KW-0472">Membrane</keyword>
<organism evidence="6 7">
    <name type="scientific">Streptomyces sporangiiformans</name>
    <dbReference type="NCBI Taxonomy" id="2315329"/>
    <lineage>
        <taxon>Bacteria</taxon>
        <taxon>Bacillati</taxon>
        <taxon>Actinomycetota</taxon>
        <taxon>Actinomycetes</taxon>
        <taxon>Kitasatosporales</taxon>
        <taxon>Streptomycetaceae</taxon>
        <taxon>Streptomyces</taxon>
    </lineage>
</organism>
<dbReference type="PANTHER" id="PTHR39157:SF1">
    <property type="entry name" value="DOXX FAMILY PROTEIN"/>
    <property type="match status" value="1"/>
</dbReference>
<comment type="subcellular location">
    <subcellularLocation>
        <location evidence="1">Membrane</location>
        <topology evidence="1">Multi-pass membrane protein</topology>
    </subcellularLocation>
</comment>
<dbReference type="GO" id="GO:0016020">
    <property type="term" value="C:membrane"/>
    <property type="evidence" value="ECO:0007669"/>
    <property type="project" value="UniProtKB-SubCell"/>
</dbReference>
<feature type="transmembrane region" description="Helical" evidence="5">
    <location>
        <begin position="115"/>
        <end position="133"/>
    </location>
</feature>
<evidence type="ECO:0000256" key="5">
    <source>
        <dbReference type="SAM" id="Phobius"/>
    </source>
</evidence>
<protein>
    <submittedName>
        <fullName evidence="6">DoxX family protein</fullName>
    </submittedName>
</protein>
<dbReference type="AlphaFoldDB" id="A0A505DPX9"/>
<feature type="transmembrane region" description="Helical" evidence="5">
    <location>
        <begin position="91"/>
        <end position="108"/>
    </location>
</feature>
<evidence type="ECO:0000256" key="4">
    <source>
        <dbReference type="ARBA" id="ARBA00023136"/>
    </source>
</evidence>
<evidence type="ECO:0000313" key="6">
    <source>
        <dbReference type="EMBL" id="TPQ23267.1"/>
    </source>
</evidence>
<dbReference type="PANTHER" id="PTHR39157">
    <property type="entry name" value="INTEGRAL MEMBRANE PROTEIN-RELATED"/>
    <property type="match status" value="1"/>
</dbReference>
<dbReference type="OrthoDB" id="25106at2"/>
<comment type="caution">
    <text evidence="6">The sequence shown here is derived from an EMBL/GenBank/DDBJ whole genome shotgun (WGS) entry which is preliminary data.</text>
</comment>
<keyword evidence="2 5" id="KW-0812">Transmembrane</keyword>
<evidence type="ECO:0000256" key="1">
    <source>
        <dbReference type="ARBA" id="ARBA00004141"/>
    </source>
</evidence>
<keyword evidence="3 5" id="KW-1133">Transmembrane helix</keyword>
<feature type="transmembrane region" description="Helical" evidence="5">
    <location>
        <begin position="145"/>
        <end position="169"/>
    </location>
</feature>
<dbReference type="Pfam" id="PF07681">
    <property type="entry name" value="DoxX"/>
    <property type="match status" value="1"/>
</dbReference>
<keyword evidence="7" id="KW-1185">Reference proteome</keyword>
<name>A0A505DPX9_9ACTN</name>
<proteinExistence type="predicted"/>
<dbReference type="Proteomes" id="UP000317378">
    <property type="component" value="Unassembled WGS sequence"/>
</dbReference>
<sequence>MGGEGGGPKAIDGFGDARVGGGNRTSAGRHALLPLRLFLGITFVYAGLDKLTDSAFLAGSGDGSLASLLESVHQTAAVPWLIDLALKSPEGFGYAIAAGEIAVGAGTLLGLWPRLAAFGGGLISLTFWLTVSWETEHYYYSNDLAYLMSWLPLLLSGAPTYSLQSLLAVRRRRRGQQIFG</sequence>
<evidence type="ECO:0000313" key="7">
    <source>
        <dbReference type="Proteomes" id="UP000317378"/>
    </source>
</evidence>
<gene>
    <name evidence="6" type="ORF">FGD71_005135</name>
</gene>
<evidence type="ECO:0000256" key="3">
    <source>
        <dbReference type="ARBA" id="ARBA00022989"/>
    </source>
</evidence>
<dbReference type="EMBL" id="VCHX02000058">
    <property type="protein sequence ID" value="TPQ23267.1"/>
    <property type="molecule type" value="Genomic_DNA"/>
</dbReference>
<accession>A0A505DPX9</accession>
<evidence type="ECO:0000256" key="2">
    <source>
        <dbReference type="ARBA" id="ARBA00022692"/>
    </source>
</evidence>
<reference evidence="6 7" key="1">
    <citation type="submission" date="2019-06" db="EMBL/GenBank/DDBJ databases">
        <title>Streptomyces sporangiiformans sp. nov., a novel actinomycete isolated from soil in Mount Song.</title>
        <authorList>
            <person name="Han L."/>
        </authorList>
    </citation>
    <scope>NUCLEOTIDE SEQUENCE [LARGE SCALE GENOMIC DNA]</scope>
    <source>
        <strain evidence="6 7">NEAU-SSA 1</strain>
    </source>
</reference>
<dbReference type="InterPro" id="IPR032808">
    <property type="entry name" value="DoxX"/>
</dbReference>